<dbReference type="SMART" id="SM00233">
    <property type="entry name" value="PH"/>
    <property type="match status" value="2"/>
</dbReference>
<dbReference type="PANTHER" id="PTHR28076">
    <property type="entry name" value="SPORULATION-SPECIFIC PROTEIN 71"/>
    <property type="match status" value="1"/>
</dbReference>
<comment type="caution">
    <text evidence="3">The sequence shown here is derived from an EMBL/GenBank/DDBJ whole genome shotgun (WGS) entry which is preliminary data.</text>
</comment>
<evidence type="ECO:0000313" key="4">
    <source>
        <dbReference type="Proteomes" id="UP000001861"/>
    </source>
</evidence>
<keyword evidence="4" id="KW-1185">Reference proteome</keyword>
<dbReference type="InterPro" id="IPR039486">
    <property type="entry name" value="Mug56/Spo71_PH"/>
</dbReference>
<feature type="compositionally biased region" description="Low complexity" evidence="1">
    <location>
        <begin position="247"/>
        <end position="273"/>
    </location>
</feature>
<feature type="region of interest" description="Disordered" evidence="1">
    <location>
        <begin position="98"/>
        <end position="125"/>
    </location>
</feature>
<reference evidence="3 4" key="1">
    <citation type="journal article" date="2010" name="Proc. Natl. Acad. Sci. U.S.A.">
        <title>Insights into evolution of multicellular fungi from the assembled chromosomes of the mushroom Coprinopsis cinerea (Coprinus cinereus).</title>
        <authorList>
            <person name="Stajich J.E."/>
            <person name="Wilke S.K."/>
            <person name="Ahren D."/>
            <person name="Au C.H."/>
            <person name="Birren B.W."/>
            <person name="Borodovsky M."/>
            <person name="Burns C."/>
            <person name="Canback B."/>
            <person name="Casselton L.A."/>
            <person name="Cheng C.K."/>
            <person name="Deng J."/>
            <person name="Dietrich F.S."/>
            <person name="Fargo D.C."/>
            <person name="Farman M.L."/>
            <person name="Gathman A.C."/>
            <person name="Goldberg J."/>
            <person name="Guigo R."/>
            <person name="Hoegger P.J."/>
            <person name="Hooker J.B."/>
            <person name="Huggins A."/>
            <person name="James T.Y."/>
            <person name="Kamada T."/>
            <person name="Kilaru S."/>
            <person name="Kodira C."/>
            <person name="Kues U."/>
            <person name="Kupfer D."/>
            <person name="Kwan H.S."/>
            <person name="Lomsadze A."/>
            <person name="Li W."/>
            <person name="Lilly W.W."/>
            <person name="Ma L.J."/>
            <person name="Mackey A.J."/>
            <person name="Manning G."/>
            <person name="Martin F."/>
            <person name="Muraguchi H."/>
            <person name="Natvig D.O."/>
            <person name="Palmerini H."/>
            <person name="Ramesh M.A."/>
            <person name="Rehmeyer C.J."/>
            <person name="Roe B.A."/>
            <person name="Shenoy N."/>
            <person name="Stanke M."/>
            <person name="Ter-Hovhannisyan V."/>
            <person name="Tunlid A."/>
            <person name="Velagapudi R."/>
            <person name="Vision T.J."/>
            <person name="Zeng Q."/>
            <person name="Zolan M.E."/>
            <person name="Pukkila P.J."/>
        </authorList>
    </citation>
    <scope>NUCLEOTIDE SEQUENCE [LARGE SCALE GENOMIC DNA]</scope>
    <source>
        <strain evidence="4">Okayama-7 / 130 / ATCC MYA-4618 / FGSC 9003</strain>
    </source>
</reference>
<dbReference type="AlphaFoldDB" id="A8NQT9"/>
<dbReference type="eggNOG" id="ENOG502QRAT">
    <property type="taxonomic scope" value="Eukaryota"/>
</dbReference>
<name>A8NQT9_COPC7</name>
<dbReference type="OMA" id="DRWVMSI"/>
<dbReference type="GeneID" id="6012215"/>
<dbReference type="Pfam" id="PF23207">
    <property type="entry name" value="PH_SPO71"/>
    <property type="match status" value="1"/>
</dbReference>
<feature type="domain" description="PH" evidence="2">
    <location>
        <begin position="637"/>
        <end position="820"/>
    </location>
</feature>
<dbReference type="InterPro" id="IPR001849">
    <property type="entry name" value="PH_domain"/>
</dbReference>
<evidence type="ECO:0000256" key="1">
    <source>
        <dbReference type="SAM" id="MobiDB-lite"/>
    </source>
</evidence>
<evidence type="ECO:0000313" key="3">
    <source>
        <dbReference type="EMBL" id="EAU86251.1"/>
    </source>
</evidence>
<dbReference type="InParanoid" id="A8NQT9"/>
<proteinExistence type="predicted"/>
<dbReference type="Pfam" id="PF15404">
    <property type="entry name" value="PH_4"/>
    <property type="match status" value="1"/>
</dbReference>
<evidence type="ECO:0000259" key="2">
    <source>
        <dbReference type="SMART" id="SM00233"/>
    </source>
</evidence>
<dbReference type="STRING" id="240176.A8NQT9"/>
<accession>A8NQT9</accession>
<dbReference type="OrthoDB" id="5579281at2759"/>
<feature type="compositionally biased region" description="Basic and acidic residues" evidence="1">
    <location>
        <begin position="282"/>
        <end position="298"/>
    </location>
</feature>
<dbReference type="EMBL" id="AACS02000008">
    <property type="protein sequence ID" value="EAU86251.1"/>
    <property type="molecule type" value="Genomic_DNA"/>
</dbReference>
<dbReference type="PANTHER" id="PTHR28076:SF1">
    <property type="entry name" value="PROSPORE MEMBRANE ADAPTER PROTEIN SPO71"/>
    <property type="match status" value="1"/>
</dbReference>
<dbReference type="VEuPathDB" id="FungiDB:CC1G_03462"/>
<dbReference type="KEGG" id="cci:CC1G_03462"/>
<dbReference type="InterPro" id="IPR057379">
    <property type="entry name" value="PH_SPO71"/>
</dbReference>
<dbReference type="GO" id="GO:1902657">
    <property type="term" value="P:protein localization to prospore membrane"/>
    <property type="evidence" value="ECO:0007669"/>
    <property type="project" value="InterPro"/>
</dbReference>
<dbReference type="RefSeq" id="XP_001835680.1">
    <property type="nucleotide sequence ID" value="XM_001835628.1"/>
</dbReference>
<feature type="domain" description="PH" evidence="2">
    <location>
        <begin position="884"/>
        <end position="1040"/>
    </location>
</feature>
<gene>
    <name evidence="3" type="ORF">CC1G_03462</name>
</gene>
<feature type="region of interest" description="Disordered" evidence="1">
    <location>
        <begin position="210"/>
        <end position="322"/>
    </location>
</feature>
<dbReference type="InterPro" id="IPR040345">
    <property type="entry name" value="Mug56/Spo71"/>
</dbReference>
<sequence length="1062" mass="120475">MDPSSWTILKGDTASDVDQNAQLARILAATNRNHVGHIGRRVFIGPMPEKVISHIEQGIKRKKADTGAITLSQLETAQPEESEDIVQVVKQHARRFIAHHKSQRPGDNASMQSRDSDEDDWDEDRERHITDEIIQKWKESEWGQAWSNRRRRKNEPRQPASHWVGGSFEIGSLLGVNILHGGHSKPYMTMHKGASASTMKIPNIVLSRAEHPRDLGPPPIESTASISSVPGRAHGSGVDSIADSRTGLLSSSANGANAEASGSQGPLSPLSSARQGSSDTHLSAKAEGKRRQVHYGDEIKDDSEVPITQSATSVVSPPPVPPIEVLERTEVTVEPTTSQGAMLTPLTPGFEWGDVILRDRMLVRIAYSKSNGLSPKFDDSIHRTTRDLQHEDWGEFLVAWRKDLIEIYEDHKVPGREFLTGTKHLAFVIPLKSSRTSLSLYSFVDLTFCITCPPMSTRLNSNSRWIFSRSKPGTNIFIFKHKSRSRSWDWIWQLWRYRGGEIPPSIDVYNPRLNTRVTVDVPFRREIDHQELYDILSRENVIALCMKSLRSVPDWFSLVEREITQEGKRLELCWRRDASLDWMWLEVDVFGKSRPWATIAGLAVLQSSRPPNFEIRLTSHAPTHYHLKNGSEIEEPPSVEGYVERIKPNTQFKQSLYLSTHNGLLFIQHVDNAYPPAPPGLALTLQDLDSWITGLRQSEVERGSNQVLHASGVCDLRSIVAVRRAFQPVPPTRHDQKDRPAGDDASWLDVWSQPETSTLDDDEDEGGEAYLNTVRDRTMVRVRRSFELLLETGNVIRFETHSRKVAVEWINRLRALITFWKHKHRVDAKEEMELVQARRPRLTPQIRVCQEEESPPEAPADMSAPYPAMENLYNWCIIEGCNPITKGGKVYMRKGLRGQYKLVQLLLVAGHLVRFRIKPGSSLHTVSHKKINLMDAYVYSGYFAALNLPKGQYRPNKPAAPRRYQDGLETDDREEDMLLMILYRRQPSANDAEHAPTNAPTSSRNIPTLSTKQKVLVLRTRSRIERDAWCWALNTEIEKIARTQCEREAKLMETGKLIELNK</sequence>
<dbReference type="Proteomes" id="UP000001861">
    <property type="component" value="Unassembled WGS sequence"/>
</dbReference>
<organism evidence="3 4">
    <name type="scientific">Coprinopsis cinerea (strain Okayama-7 / 130 / ATCC MYA-4618 / FGSC 9003)</name>
    <name type="common">Inky cap fungus</name>
    <name type="synonym">Hormographiella aspergillata</name>
    <dbReference type="NCBI Taxonomy" id="240176"/>
    <lineage>
        <taxon>Eukaryota</taxon>
        <taxon>Fungi</taxon>
        <taxon>Dikarya</taxon>
        <taxon>Basidiomycota</taxon>
        <taxon>Agaricomycotina</taxon>
        <taxon>Agaricomycetes</taxon>
        <taxon>Agaricomycetidae</taxon>
        <taxon>Agaricales</taxon>
        <taxon>Agaricineae</taxon>
        <taxon>Psathyrellaceae</taxon>
        <taxon>Coprinopsis</taxon>
    </lineage>
</organism>
<protein>
    <recommendedName>
        <fullName evidence="2">PH domain-containing protein</fullName>
    </recommendedName>
</protein>